<evidence type="ECO:0000313" key="4">
    <source>
        <dbReference type="EMBL" id="MDT0612766.1"/>
    </source>
</evidence>
<evidence type="ECO:0000313" key="5">
    <source>
        <dbReference type="Proteomes" id="UP001180724"/>
    </source>
</evidence>
<dbReference type="InterPro" id="IPR008278">
    <property type="entry name" value="4-PPantetheinyl_Trfase_dom"/>
</dbReference>
<keyword evidence="5" id="KW-1185">Reference proteome</keyword>
<comment type="caution">
    <text evidence="4">The sequence shown here is derived from an EMBL/GenBank/DDBJ whole genome shotgun (WGS) entry which is preliminary data.</text>
</comment>
<evidence type="ECO:0000256" key="1">
    <source>
        <dbReference type="ARBA" id="ARBA00022679"/>
    </source>
</evidence>
<dbReference type="RefSeq" id="WP_311574838.1">
    <property type="nucleotide sequence ID" value="NZ_JAVRFH010000021.1"/>
</dbReference>
<reference evidence="4" key="1">
    <citation type="submission" date="2024-05" db="EMBL/GenBank/DDBJ databases">
        <title>30 novel species of actinomycetes from the DSMZ collection.</title>
        <authorList>
            <person name="Nouioui I."/>
        </authorList>
    </citation>
    <scope>NUCLEOTIDE SEQUENCE</scope>
    <source>
        <strain evidence="4">DSM 40712</strain>
    </source>
</reference>
<name>A0ABU3AVC0_9ACTN</name>
<dbReference type="PANTHER" id="PTHR38096:SF1">
    <property type="entry name" value="ENTEROBACTIN SYNTHASE COMPONENT D"/>
    <property type="match status" value="1"/>
</dbReference>
<protein>
    <submittedName>
        <fullName evidence="4">4'-phosphopantetheinyl transferase superfamily protein</fullName>
    </submittedName>
</protein>
<dbReference type="Pfam" id="PF01648">
    <property type="entry name" value="ACPS"/>
    <property type="match status" value="1"/>
</dbReference>
<dbReference type="PANTHER" id="PTHR38096">
    <property type="entry name" value="ENTEROBACTIN SYNTHASE COMPONENT D"/>
    <property type="match status" value="1"/>
</dbReference>
<dbReference type="InterPro" id="IPR041354">
    <property type="entry name" value="4PPT_N"/>
</dbReference>
<dbReference type="PRINTS" id="PR01399">
    <property type="entry name" value="ENTSNTHTASED"/>
</dbReference>
<evidence type="ECO:0000259" key="2">
    <source>
        <dbReference type="Pfam" id="PF01648"/>
    </source>
</evidence>
<gene>
    <name evidence="4" type="ORF">RM812_21475</name>
</gene>
<proteinExistence type="predicted"/>
<dbReference type="EMBL" id="JAVRFH010000021">
    <property type="protein sequence ID" value="MDT0612766.1"/>
    <property type="molecule type" value="Genomic_DNA"/>
</dbReference>
<dbReference type="Pfam" id="PF17837">
    <property type="entry name" value="4PPT_N"/>
    <property type="match status" value="1"/>
</dbReference>
<dbReference type="Proteomes" id="UP001180724">
    <property type="component" value="Unassembled WGS sequence"/>
</dbReference>
<feature type="domain" description="4'-phosphopantetheinyl transferase" evidence="2">
    <location>
        <begin position="102"/>
        <end position="182"/>
    </location>
</feature>
<keyword evidence="1 4" id="KW-0808">Transferase</keyword>
<dbReference type="InterPro" id="IPR003542">
    <property type="entry name" value="Enbac_synth_compD-like"/>
</dbReference>
<feature type="domain" description="4'-phosphopantetheinyl transferase N-terminal" evidence="3">
    <location>
        <begin position="29"/>
        <end position="94"/>
    </location>
</feature>
<dbReference type="InterPro" id="IPR037143">
    <property type="entry name" value="4-PPantetheinyl_Trfase_dom_sf"/>
</dbReference>
<evidence type="ECO:0000259" key="3">
    <source>
        <dbReference type="Pfam" id="PF17837"/>
    </source>
</evidence>
<accession>A0ABU3AVC0</accession>
<dbReference type="GO" id="GO:0016740">
    <property type="term" value="F:transferase activity"/>
    <property type="evidence" value="ECO:0007669"/>
    <property type="project" value="UniProtKB-KW"/>
</dbReference>
<dbReference type="SUPFAM" id="SSF56214">
    <property type="entry name" value="4'-phosphopantetheinyl transferase"/>
    <property type="match status" value="1"/>
</dbReference>
<sequence length="235" mass="26094">MIEELLPPGVVAVEAFHDLPDFPLYPEEFEVVRRARDSRRREFATVRWCARRALARLGRPPTPVLPDAHGAPQWPDHIVGSLTHCTGYRAAALARTDDITMLGIDAEPNEPLPACVLETIALPAEQRLVAELTGTAPGIHWGRLLFSMKETVYKSWYPLTGQRLDFEDATLTFSADSPRYTARVRIPRPAPRSPGVHIWEGRWLCRGGLLLTALTVTRNGTGHPEPNARDVALGV</sequence>
<dbReference type="Gene3D" id="3.90.470.20">
    <property type="entry name" value="4'-phosphopantetheinyl transferase domain"/>
    <property type="match status" value="1"/>
</dbReference>
<organism evidence="4 5">
    <name type="scientific">Streptomyces lancefieldiae</name>
    <dbReference type="NCBI Taxonomy" id="3075520"/>
    <lineage>
        <taxon>Bacteria</taxon>
        <taxon>Bacillati</taxon>
        <taxon>Actinomycetota</taxon>
        <taxon>Actinomycetes</taxon>
        <taxon>Kitasatosporales</taxon>
        <taxon>Streptomycetaceae</taxon>
        <taxon>Streptomyces</taxon>
    </lineage>
</organism>